<dbReference type="GO" id="GO:0003677">
    <property type="term" value="F:DNA binding"/>
    <property type="evidence" value="ECO:0007669"/>
    <property type="project" value="UniProtKB-KW"/>
</dbReference>
<evidence type="ECO:0000256" key="3">
    <source>
        <dbReference type="ARBA" id="ARBA00023082"/>
    </source>
</evidence>
<organism evidence="8 9">
    <name type="scientific">Streptomyces morookaense</name>
    <name type="common">Streptoverticillium morookaense</name>
    <dbReference type="NCBI Taxonomy" id="1970"/>
    <lineage>
        <taxon>Bacteria</taxon>
        <taxon>Bacillati</taxon>
        <taxon>Actinomycetota</taxon>
        <taxon>Actinomycetes</taxon>
        <taxon>Kitasatosporales</taxon>
        <taxon>Streptomycetaceae</taxon>
        <taxon>Streptomyces</taxon>
    </lineage>
</organism>
<accession>A0A7Y7B9F8</accession>
<keyword evidence="9" id="KW-1185">Reference proteome</keyword>
<proteinExistence type="inferred from homology"/>
<dbReference type="Gene3D" id="1.10.1740.10">
    <property type="match status" value="1"/>
</dbReference>
<evidence type="ECO:0000256" key="2">
    <source>
        <dbReference type="ARBA" id="ARBA00023015"/>
    </source>
</evidence>
<evidence type="ECO:0000256" key="4">
    <source>
        <dbReference type="ARBA" id="ARBA00023125"/>
    </source>
</evidence>
<feature type="compositionally biased region" description="Basic and acidic residues" evidence="6">
    <location>
        <begin position="1"/>
        <end position="31"/>
    </location>
</feature>
<dbReference type="GO" id="GO:0006352">
    <property type="term" value="P:DNA-templated transcription initiation"/>
    <property type="evidence" value="ECO:0007669"/>
    <property type="project" value="InterPro"/>
</dbReference>
<evidence type="ECO:0000256" key="1">
    <source>
        <dbReference type="ARBA" id="ARBA00010641"/>
    </source>
</evidence>
<dbReference type="Gene3D" id="1.10.10.1320">
    <property type="entry name" value="Anti-sigma factor, zinc-finger domain"/>
    <property type="match status" value="1"/>
</dbReference>
<dbReference type="SUPFAM" id="SSF88659">
    <property type="entry name" value="Sigma3 and sigma4 domains of RNA polymerase sigma factors"/>
    <property type="match status" value="1"/>
</dbReference>
<keyword evidence="4" id="KW-0238">DNA-binding</keyword>
<dbReference type="InterPro" id="IPR013325">
    <property type="entry name" value="RNA_pol_sigma_r2"/>
</dbReference>
<evidence type="ECO:0000313" key="9">
    <source>
        <dbReference type="Proteomes" id="UP000587462"/>
    </source>
</evidence>
<dbReference type="InterPro" id="IPR013324">
    <property type="entry name" value="RNA_pol_sigma_r3/r4-like"/>
</dbReference>
<keyword evidence="2" id="KW-0805">Transcription regulation</keyword>
<reference evidence="8 9" key="1">
    <citation type="submission" date="2020-04" db="EMBL/GenBank/DDBJ databases">
        <title>Draft Genome Sequence of Streptomyces morookaense DSM 40503, an 8-azaguanine-producing strain.</title>
        <authorList>
            <person name="Qi J."/>
            <person name="Gao J.-M."/>
        </authorList>
    </citation>
    <scope>NUCLEOTIDE SEQUENCE [LARGE SCALE GENOMIC DNA]</scope>
    <source>
        <strain evidence="8 9">DSM 40503</strain>
    </source>
</reference>
<dbReference type="RefSeq" id="WP_171086164.1">
    <property type="nucleotide sequence ID" value="NZ_BNBU01000004.1"/>
</dbReference>
<dbReference type="Pfam" id="PF08305">
    <property type="entry name" value="NPCBM"/>
    <property type="match status" value="1"/>
</dbReference>
<dbReference type="SUPFAM" id="SSF49785">
    <property type="entry name" value="Galactose-binding domain-like"/>
    <property type="match status" value="1"/>
</dbReference>
<dbReference type="SMART" id="SM00776">
    <property type="entry name" value="NPCBM"/>
    <property type="match status" value="1"/>
</dbReference>
<feature type="region of interest" description="Disordered" evidence="6">
    <location>
        <begin position="1"/>
        <end position="82"/>
    </location>
</feature>
<feature type="compositionally biased region" description="Low complexity" evidence="6">
    <location>
        <begin position="62"/>
        <end position="74"/>
    </location>
</feature>
<protein>
    <submittedName>
        <fullName evidence="8">Sigma-70 family RNA polymerase sigma factor</fullName>
    </submittedName>
</protein>
<dbReference type="EMBL" id="JABBXF010000080">
    <property type="protein sequence ID" value="NVK81432.1"/>
    <property type="molecule type" value="Genomic_DNA"/>
</dbReference>
<feature type="compositionally biased region" description="Pro residues" evidence="6">
    <location>
        <begin position="497"/>
        <end position="516"/>
    </location>
</feature>
<comment type="caution">
    <text evidence="8">The sequence shown here is derived from an EMBL/GenBank/DDBJ whole genome shotgun (WGS) entry which is preliminary data.</text>
</comment>
<keyword evidence="5" id="KW-0804">Transcription</keyword>
<dbReference type="InterPro" id="IPR027383">
    <property type="entry name" value="Znf_put"/>
</dbReference>
<dbReference type="Proteomes" id="UP000587462">
    <property type="component" value="Unassembled WGS sequence"/>
</dbReference>
<dbReference type="InterPro" id="IPR038637">
    <property type="entry name" value="NPCBM_sf"/>
</dbReference>
<feature type="compositionally biased region" description="Low complexity" evidence="6">
    <location>
        <begin position="39"/>
        <end position="54"/>
    </location>
</feature>
<feature type="compositionally biased region" description="Low complexity" evidence="6">
    <location>
        <begin position="424"/>
        <end position="437"/>
    </location>
</feature>
<dbReference type="SUPFAM" id="SSF88946">
    <property type="entry name" value="Sigma2 domain of RNA polymerase sigma factors"/>
    <property type="match status" value="1"/>
</dbReference>
<dbReference type="InterPro" id="IPR013222">
    <property type="entry name" value="Glyco_hyd_98_carb-bd"/>
</dbReference>
<dbReference type="InterPro" id="IPR007627">
    <property type="entry name" value="RNA_pol_sigma70_r2"/>
</dbReference>
<keyword evidence="3" id="KW-0731">Sigma factor</keyword>
<dbReference type="PANTHER" id="PTHR43133:SF8">
    <property type="entry name" value="RNA POLYMERASE SIGMA FACTOR HI_1459-RELATED"/>
    <property type="match status" value="1"/>
</dbReference>
<dbReference type="InterPro" id="IPR041916">
    <property type="entry name" value="Anti_sigma_zinc_sf"/>
</dbReference>
<gene>
    <name evidence="8" type="ORF">HG542_27790</name>
</gene>
<dbReference type="Pfam" id="PF13490">
    <property type="entry name" value="zf-HC2"/>
    <property type="match status" value="1"/>
</dbReference>
<evidence type="ECO:0000313" key="8">
    <source>
        <dbReference type="EMBL" id="NVK81432.1"/>
    </source>
</evidence>
<feature type="compositionally biased region" description="Pro residues" evidence="6">
    <location>
        <begin position="438"/>
        <end position="452"/>
    </location>
</feature>
<name>A0A7Y7B9F8_STRMO</name>
<dbReference type="Gene3D" id="2.60.120.1060">
    <property type="entry name" value="NPCBM/NEW2 domain"/>
    <property type="match status" value="1"/>
</dbReference>
<dbReference type="NCBIfam" id="TIGR02937">
    <property type="entry name" value="sigma70-ECF"/>
    <property type="match status" value="1"/>
</dbReference>
<dbReference type="GO" id="GO:0016987">
    <property type="term" value="F:sigma factor activity"/>
    <property type="evidence" value="ECO:0007669"/>
    <property type="project" value="UniProtKB-KW"/>
</dbReference>
<dbReference type="InterPro" id="IPR014284">
    <property type="entry name" value="RNA_pol_sigma-70_dom"/>
</dbReference>
<dbReference type="AlphaFoldDB" id="A0A7Y7B9F8"/>
<evidence type="ECO:0000256" key="6">
    <source>
        <dbReference type="SAM" id="MobiDB-lite"/>
    </source>
</evidence>
<feature type="region of interest" description="Disordered" evidence="6">
    <location>
        <begin position="424"/>
        <end position="516"/>
    </location>
</feature>
<evidence type="ECO:0000256" key="5">
    <source>
        <dbReference type="ARBA" id="ARBA00023163"/>
    </source>
</evidence>
<dbReference type="InterPro" id="IPR039425">
    <property type="entry name" value="RNA_pol_sigma-70-like"/>
</dbReference>
<dbReference type="InterPro" id="IPR008979">
    <property type="entry name" value="Galactose-bd-like_sf"/>
</dbReference>
<dbReference type="PANTHER" id="PTHR43133">
    <property type="entry name" value="RNA POLYMERASE ECF-TYPE SIGMA FACTO"/>
    <property type="match status" value="1"/>
</dbReference>
<dbReference type="Pfam" id="PF04542">
    <property type="entry name" value="Sigma70_r2"/>
    <property type="match status" value="1"/>
</dbReference>
<feature type="domain" description="Glycosyl hydrolase family 98 putative carbohydrate-binding module" evidence="7">
    <location>
        <begin position="516"/>
        <end position="660"/>
    </location>
</feature>
<comment type="similarity">
    <text evidence="1">Belongs to the sigma-70 factor family. ECF subfamily.</text>
</comment>
<evidence type="ECO:0000259" key="7">
    <source>
        <dbReference type="SMART" id="SM00776"/>
    </source>
</evidence>
<sequence length="661" mass="68566">MGVDGRKERHGRDEADEPPDAHAPGRREQRGHVPGQGRALPPGSSGAPGSVSSPPALPPGPSSDGPSAAAAGVPQQRDGAEMPPSDLELVAQMRSGEGTAYEELYRRHADAVRRYARTCCRDEHTAEDLTHEVFARTLQAVQGGAGPETAVRAYLLTTVRRVAAAWARTVKREQLVEDFAVFASSAERRPSAADEDTLDLGADVRAMQEAEESLAVQAFRSLPERWQTVLWHTTVEEEPPSEVAPLLGLSANATAVLALRAREGLKQAYLQAHVSASLTSGGDCAQYADRLGAYARGRLRTRAERGMRRHLESCARCRMAALEVADVNARLRSLLPVAVVGWFAAGYSLKAAAGLAAGAASAAGAAGAAASASAAGGSSAGSGAGSGGGAAASSLKLGIAVGAVLTAGGVMAYALVGGSSAPVESPRAVRAATAAPVTPAPESEPPERPSPSPTWGSVAMAPAVRPSSTPSSRAERAHPPATHRATPRATPSASLPRPKPSPTPSPSVGPSSPPAGLPVVYRLDELTYEDIGDGTRPEIRLADSDWLWQRQGLRVGGREYRDGASVHADSSVAVELNRSCRTFDAVAGLDDMSMGFGAVRFSVYADGERLWNSGVVRGGDPGVPVRVPLTGRQTIRLTVEPVSAADRAAVADWALGRLTCD</sequence>